<dbReference type="KEGG" id="asoc:CB4_03304"/>
<dbReference type="PROSITE" id="PS51723">
    <property type="entry name" value="PEPTIDASE_M60"/>
    <property type="match status" value="1"/>
</dbReference>
<dbReference type="InterPro" id="IPR042279">
    <property type="entry name" value="Pep_M60_3"/>
</dbReference>
<dbReference type="PANTHER" id="PTHR15730:SF5">
    <property type="entry name" value="SI:CH211-210B2.2-RELATED"/>
    <property type="match status" value="1"/>
</dbReference>
<accession>A0A0U5BBX9</accession>
<dbReference type="InterPro" id="IPR031161">
    <property type="entry name" value="Peptidase_M60_dom"/>
</dbReference>
<dbReference type="InterPro" id="IPR051244">
    <property type="entry name" value="TCAF"/>
</dbReference>
<evidence type="ECO:0000313" key="1">
    <source>
        <dbReference type="EMBL" id="BAU29126.1"/>
    </source>
</evidence>
<keyword evidence="2" id="KW-1185">Reference proteome</keyword>
<protein>
    <submittedName>
        <fullName evidence="1">Viral enhancin protein</fullName>
    </submittedName>
</protein>
<dbReference type="Gene3D" id="2.60.120.1250">
    <property type="entry name" value="Peptidase M60, enhancin-like domain 1"/>
    <property type="match status" value="1"/>
</dbReference>
<evidence type="ECO:0000313" key="2">
    <source>
        <dbReference type="Proteomes" id="UP000217696"/>
    </source>
</evidence>
<dbReference type="Pfam" id="PF13402">
    <property type="entry name" value="Peptidase_M60"/>
    <property type="match status" value="1"/>
</dbReference>
<dbReference type="EMBL" id="AP017312">
    <property type="protein sequence ID" value="BAU29126.1"/>
    <property type="molecule type" value="Genomic_DNA"/>
</dbReference>
<dbReference type="Gene3D" id="1.10.390.30">
    <property type="entry name" value="Peptidase M60, enhancin-like domain 3"/>
    <property type="match status" value="1"/>
</dbReference>
<name>A0A0U5BBX9_9BACL</name>
<reference evidence="1 2" key="1">
    <citation type="submission" date="2015-12" db="EMBL/GenBank/DDBJ databases">
        <title>Genome sequence of Aneurinibacillus soli.</title>
        <authorList>
            <person name="Lee J.S."/>
            <person name="Lee K.C."/>
            <person name="Kim K.K."/>
            <person name="Lee B.W."/>
        </authorList>
    </citation>
    <scope>NUCLEOTIDE SEQUENCE [LARGE SCALE GENOMIC DNA]</scope>
    <source>
        <strain evidence="1 2">CB4</strain>
    </source>
</reference>
<proteinExistence type="predicted"/>
<dbReference type="SMART" id="SM01276">
    <property type="entry name" value="M60-like"/>
    <property type="match status" value="1"/>
</dbReference>
<organism evidence="1 2">
    <name type="scientific">Aneurinibacillus soli</name>
    <dbReference type="NCBI Taxonomy" id="1500254"/>
    <lineage>
        <taxon>Bacteria</taxon>
        <taxon>Bacillati</taxon>
        <taxon>Bacillota</taxon>
        <taxon>Bacilli</taxon>
        <taxon>Bacillales</taxon>
        <taxon>Paenibacillaceae</taxon>
        <taxon>Aneurinibacillus group</taxon>
        <taxon>Aneurinibacillus</taxon>
    </lineage>
</organism>
<sequence length="487" mass="55308">MKKRTPLSTCIGSTLLAAIISVPYITDPVVNAQSAQSSTQLTQLTQSARTTLEENYSTFPPADEFPGKVPSDAPRITNKAIEVNFDYHDFSYLRMSSPPGTWVSTGLYAPPNGEISLNVPEGITDLDVQIGAHTDKLKNEPTQKRAPVVVLRQKLVPGINKISNPYGGLLYLIPTKAKPGKKAIITISGAVNAPYFILGKTTEQQWKNMIRNYPAPWAELQSKRVILTVPSEDIRKLDHPKELMEKWDEIINHYDELVGLAPNKPEPNRSPDRPFRYVADKEISAGWMHSGYPIMFYQGSTSKAIVDSNKIQHDGWGFWHELGHDYQQGAWEWNSIVEVTTNLHSLNIQTKYGNPSRLVSKDKDGKSTYDKALTFVNSNTPGKNFNDDKQIDVWERLVMFMQLQQAYGWDFYTKLHIAYRELPANQLPKNTQEKIDTFVVMTSKCSGENLLPFFDKWRLTYSDQAKKSVLKMNVKPLKKEIWKLKQE</sequence>
<gene>
    <name evidence="1" type="ORF">CB4_03304</name>
</gene>
<dbReference type="InterPro" id="IPR035423">
    <property type="entry name" value="M60-like_N"/>
</dbReference>
<dbReference type="Proteomes" id="UP000217696">
    <property type="component" value="Chromosome"/>
</dbReference>
<dbReference type="Pfam" id="PF17291">
    <property type="entry name" value="M60-like_N"/>
    <property type="match status" value="1"/>
</dbReference>
<dbReference type="AlphaFoldDB" id="A0A0U5BBX9"/>
<dbReference type="RefSeq" id="WP_157738017.1">
    <property type="nucleotide sequence ID" value="NZ_AP017312.1"/>
</dbReference>
<dbReference type="PANTHER" id="PTHR15730">
    <property type="entry name" value="EXPERIMENTAL AUTOIMMUNE PROSTATITIS ANTIGEN 2-RELATED"/>
    <property type="match status" value="1"/>
</dbReference>
<dbReference type="Gene3D" id="3.40.390.80">
    <property type="entry name" value="Peptidase M60, enhancin-like domain 2"/>
    <property type="match status" value="1"/>
</dbReference>